<comment type="caution">
    <text evidence="2">The sequence shown here is derived from an EMBL/GenBank/DDBJ whole genome shotgun (WGS) entry which is preliminary data.</text>
</comment>
<feature type="transmembrane region" description="Helical" evidence="1">
    <location>
        <begin position="53"/>
        <end position="73"/>
    </location>
</feature>
<organism evidence="2 3">
    <name type="scientific">Halorubrum persicum</name>
    <dbReference type="NCBI Taxonomy" id="1383844"/>
    <lineage>
        <taxon>Archaea</taxon>
        <taxon>Methanobacteriati</taxon>
        <taxon>Methanobacteriota</taxon>
        <taxon>Stenosarchaea group</taxon>
        <taxon>Halobacteria</taxon>
        <taxon>Halobacteriales</taxon>
        <taxon>Haloferacaceae</taxon>
        <taxon>Halorubrum</taxon>
    </lineage>
</organism>
<evidence type="ECO:0000313" key="3">
    <source>
        <dbReference type="Proteomes" id="UP000222824"/>
    </source>
</evidence>
<name>A0A2G1WHE6_9EURY</name>
<evidence type="ECO:0000313" key="2">
    <source>
        <dbReference type="EMBL" id="PHQ38413.1"/>
    </source>
</evidence>
<keyword evidence="1" id="KW-1133">Transmembrane helix</keyword>
<dbReference type="EMBL" id="NHOA01000104">
    <property type="protein sequence ID" value="PHQ38413.1"/>
    <property type="molecule type" value="Genomic_DNA"/>
</dbReference>
<dbReference type="Proteomes" id="UP000222824">
    <property type="component" value="Unassembled WGS sequence"/>
</dbReference>
<gene>
    <name evidence="2" type="ORF">DJ69_11820</name>
</gene>
<protein>
    <submittedName>
        <fullName evidence="2">Uncharacterized protein</fullName>
    </submittedName>
</protein>
<keyword evidence="1" id="KW-0812">Transmembrane</keyword>
<keyword evidence="1" id="KW-0472">Membrane</keyword>
<proteinExistence type="predicted"/>
<sequence length="75" mass="8120">MSRYTALIVGFTWCPDVRLTVTDGDPKSAPSGGPGLLAATPRTERVWRWLRTLALLAGVLGLLVGLFALELVLRL</sequence>
<accession>A0A2G1WHE6</accession>
<reference evidence="2 3" key="1">
    <citation type="journal article" date="2014" name="Front. Microbiol.">
        <title>Population and genomic analysis of the genus Halorubrum.</title>
        <authorList>
            <person name="Fullmer M.S."/>
            <person name="Soucy S.M."/>
            <person name="Swithers K.S."/>
            <person name="Makkay A.M."/>
            <person name="Wheeler R."/>
            <person name="Ventosa A."/>
            <person name="Gogarten J.P."/>
            <person name="Papke R.T."/>
        </authorList>
    </citation>
    <scope>NUCLEOTIDE SEQUENCE [LARGE SCALE GENOMIC DNA]</scope>
    <source>
        <strain evidence="2 3">C49</strain>
    </source>
</reference>
<evidence type="ECO:0000256" key="1">
    <source>
        <dbReference type="SAM" id="Phobius"/>
    </source>
</evidence>
<keyword evidence="3" id="KW-1185">Reference proteome</keyword>
<dbReference type="AlphaFoldDB" id="A0A2G1WHE6"/>